<organism evidence="3 4">
    <name type="scientific">Roridomyces roridus</name>
    <dbReference type="NCBI Taxonomy" id="1738132"/>
    <lineage>
        <taxon>Eukaryota</taxon>
        <taxon>Fungi</taxon>
        <taxon>Dikarya</taxon>
        <taxon>Basidiomycota</taxon>
        <taxon>Agaricomycotina</taxon>
        <taxon>Agaricomycetes</taxon>
        <taxon>Agaricomycetidae</taxon>
        <taxon>Agaricales</taxon>
        <taxon>Marasmiineae</taxon>
        <taxon>Mycenaceae</taxon>
        <taxon>Roridomyces</taxon>
    </lineage>
</organism>
<evidence type="ECO:0000313" key="4">
    <source>
        <dbReference type="Proteomes" id="UP001221142"/>
    </source>
</evidence>
<feature type="compositionally biased region" description="Basic and acidic residues" evidence="2">
    <location>
        <begin position="479"/>
        <end position="490"/>
    </location>
</feature>
<gene>
    <name evidence="3" type="ORF">FB45DRAFT_738206</name>
</gene>
<sequence length="490" mass="54139">MATDLGGPSRKRVRGASSDELPPWECDPTSRGVVHPSGCSLCRPYISHVSEAKAAHSTSIERAFKDLNDQLDTYFFDGVAEGRRRQKADDADRLRELERAVSRLRLEREGSEQQLSVVKDQLRLVQSEYAALRTRLEPSDEILVEPRETPSVDPAIPFIFPSLSSSKPEPIPTSKSEATVPTFPLPPRPTVEVIASSGAAPRSESLRATPSQHGHSSSHWARGPKTLRQLQQLMNKAHQPRNDDALARVKLLCAEAHQIPREQKNDLQRYILSNWRNPDASSMQPPPLPPPPPPPPPAPLLLLGPRANNPRMEDPVEVWHAYLTTHQGSWPRGVRRKADGSPHLSDLKASRTVARLRPAIGERGDTTLRTEFMACAVQVFASPGMYRDLLRRNSVQIAPVVDYQPYRATQFSVTAVEVVRHFAAAGVSVDEAVAELEPWAQEYQAQSAMVFPAGGSGSASASASAGGHHSKKASRSRSRQHDFEDRFGWR</sequence>
<dbReference type="Proteomes" id="UP001221142">
    <property type="component" value="Unassembled WGS sequence"/>
</dbReference>
<feature type="region of interest" description="Disordered" evidence="2">
    <location>
        <begin position="1"/>
        <end position="30"/>
    </location>
</feature>
<feature type="compositionally biased region" description="Basic residues" evidence="2">
    <location>
        <begin position="468"/>
        <end position="478"/>
    </location>
</feature>
<evidence type="ECO:0000256" key="2">
    <source>
        <dbReference type="SAM" id="MobiDB-lite"/>
    </source>
</evidence>
<feature type="compositionally biased region" description="Low complexity" evidence="2">
    <location>
        <begin position="458"/>
        <end position="467"/>
    </location>
</feature>
<feature type="compositionally biased region" description="Polar residues" evidence="2">
    <location>
        <begin position="163"/>
        <end position="179"/>
    </location>
</feature>
<protein>
    <submittedName>
        <fullName evidence="3">Uncharacterized protein</fullName>
    </submittedName>
</protein>
<feature type="region of interest" description="Disordered" evidence="2">
    <location>
        <begin position="276"/>
        <end position="297"/>
    </location>
</feature>
<keyword evidence="4" id="KW-1185">Reference proteome</keyword>
<feature type="coiled-coil region" evidence="1">
    <location>
        <begin position="87"/>
        <end position="114"/>
    </location>
</feature>
<dbReference type="AlphaFoldDB" id="A0AAD7C890"/>
<feature type="region of interest" description="Disordered" evidence="2">
    <location>
        <begin position="163"/>
        <end position="223"/>
    </location>
</feature>
<keyword evidence="1" id="KW-0175">Coiled coil</keyword>
<accession>A0AAD7C890</accession>
<feature type="region of interest" description="Disordered" evidence="2">
    <location>
        <begin position="453"/>
        <end position="490"/>
    </location>
</feature>
<reference evidence="3" key="1">
    <citation type="submission" date="2023-03" db="EMBL/GenBank/DDBJ databases">
        <title>Massive genome expansion in bonnet fungi (Mycena s.s.) driven by repeated elements and novel gene families across ecological guilds.</title>
        <authorList>
            <consortium name="Lawrence Berkeley National Laboratory"/>
            <person name="Harder C.B."/>
            <person name="Miyauchi S."/>
            <person name="Viragh M."/>
            <person name="Kuo A."/>
            <person name="Thoen E."/>
            <person name="Andreopoulos B."/>
            <person name="Lu D."/>
            <person name="Skrede I."/>
            <person name="Drula E."/>
            <person name="Henrissat B."/>
            <person name="Morin E."/>
            <person name="Kohler A."/>
            <person name="Barry K."/>
            <person name="LaButti K."/>
            <person name="Morin E."/>
            <person name="Salamov A."/>
            <person name="Lipzen A."/>
            <person name="Mereny Z."/>
            <person name="Hegedus B."/>
            <person name="Baldrian P."/>
            <person name="Stursova M."/>
            <person name="Weitz H."/>
            <person name="Taylor A."/>
            <person name="Grigoriev I.V."/>
            <person name="Nagy L.G."/>
            <person name="Martin F."/>
            <person name="Kauserud H."/>
        </authorList>
    </citation>
    <scope>NUCLEOTIDE SEQUENCE</scope>
    <source>
        <strain evidence="3">9284</strain>
    </source>
</reference>
<evidence type="ECO:0000256" key="1">
    <source>
        <dbReference type="SAM" id="Coils"/>
    </source>
</evidence>
<proteinExistence type="predicted"/>
<feature type="compositionally biased region" description="Pro residues" evidence="2">
    <location>
        <begin position="284"/>
        <end position="297"/>
    </location>
</feature>
<evidence type="ECO:0000313" key="3">
    <source>
        <dbReference type="EMBL" id="KAJ7641723.1"/>
    </source>
</evidence>
<comment type="caution">
    <text evidence="3">The sequence shown here is derived from an EMBL/GenBank/DDBJ whole genome shotgun (WGS) entry which is preliminary data.</text>
</comment>
<feature type="compositionally biased region" description="Polar residues" evidence="2">
    <location>
        <begin position="206"/>
        <end position="219"/>
    </location>
</feature>
<dbReference type="EMBL" id="JARKIF010000004">
    <property type="protein sequence ID" value="KAJ7641723.1"/>
    <property type="molecule type" value="Genomic_DNA"/>
</dbReference>
<name>A0AAD7C890_9AGAR</name>